<sequence>MTDFLCALGLLLVIEGVFYALFPEASRRLGRLIQEVPDTQLRRSGLFAAVAGVGIVWLVRG</sequence>
<keyword evidence="2" id="KW-1185">Reference proteome</keyword>
<evidence type="ECO:0000313" key="2">
    <source>
        <dbReference type="Proteomes" id="UP001163223"/>
    </source>
</evidence>
<gene>
    <name evidence="1" type="ORF">OXU80_16590</name>
</gene>
<evidence type="ECO:0000313" key="1">
    <source>
        <dbReference type="EMBL" id="WAJ26491.1"/>
    </source>
</evidence>
<organism evidence="1 2">
    <name type="scientific">Antarcticirhabdus aurantiaca</name>
    <dbReference type="NCBI Taxonomy" id="2606717"/>
    <lineage>
        <taxon>Bacteria</taxon>
        <taxon>Pseudomonadati</taxon>
        <taxon>Pseudomonadota</taxon>
        <taxon>Alphaproteobacteria</taxon>
        <taxon>Hyphomicrobiales</taxon>
        <taxon>Aurantimonadaceae</taxon>
        <taxon>Antarcticirhabdus</taxon>
    </lineage>
</organism>
<protein>
    <submittedName>
        <fullName evidence="1">DUF2065 domain-containing protein</fullName>
    </submittedName>
</protein>
<dbReference type="EMBL" id="CP113520">
    <property type="protein sequence ID" value="WAJ26491.1"/>
    <property type="molecule type" value="Genomic_DNA"/>
</dbReference>
<reference evidence="1" key="1">
    <citation type="submission" date="2022-11" db="EMBL/GenBank/DDBJ databases">
        <title>beta-Carotene-producing bacterium, Jeongeuplla avenae sp. nov., alleviates the salt stress of Arabidopsis seedlings.</title>
        <authorList>
            <person name="Jiang L."/>
            <person name="Lee J."/>
        </authorList>
    </citation>
    <scope>NUCLEOTIDE SEQUENCE</scope>
    <source>
        <strain evidence="1">DY_R2A_6</strain>
    </source>
</reference>
<dbReference type="Proteomes" id="UP001163223">
    <property type="component" value="Chromosome"/>
</dbReference>
<proteinExistence type="predicted"/>
<accession>A0ACD4NIC0</accession>
<name>A0ACD4NIC0_9HYPH</name>